<dbReference type="HOGENOM" id="CLU_3114017_0_0_11"/>
<protein>
    <recommendedName>
        <fullName evidence="3">Prophage protein</fullName>
    </recommendedName>
</protein>
<keyword evidence="2" id="KW-1185">Reference proteome</keyword>
<dbReference type="InterPro" id="IPR012455">
    <property type="entry name" value="DUF1660"/>
</dbReference>
<dbReference type="Pfam" id="PF07874">
    <property type="entry name" value="DUF1660"/>
    <property type="match status" value="1"/>
</dbReference>
<dbReference type="OrthoDB" id="4953426at2"/>
<dbReference type="EMBL" id="CP000474">
    <property type="protein sequence ID" value="ABM09049.1"/>
    <property type="molecule type" value="Genomic_DNA"/>
</dbReference>
<proteinExistence type="predicted"/>
<dbReference type="KEGG" id="aau:AAur_0181"/>
<dbReference type="AlphaFoldDB" id="A1R191"/>
<sequence length="50" mass="5654">MLGKLMCKLNLGHKWHVERTEDGTRYRRCTRCGKDEDDSGGSRLIMDAGG</sequence>
<evidence type="ECO:0008006" key="3">
    <source>
        <dbReference type="Google" id="ProtNLM"/>
    </source>
</evidence>
<dbReference type="Proteomes" id="UP000000637">
    <property type="component" value="Chromosome"/>
</dbReference>
<reference evidence="1 2" key="1">
    <citation type="journal article" date="2006" name="PLoS Genet.">
        <title>Secrets of soil survival revealed by the genome sequence of Arthrobacter aurescens TC1.</title>
        <authorList>
            <person name="Mongodin E.F."/>
            <person name="Shapir N."/>
            <person name="Daugherty S.C."/>
            <person name="DeBoy R.T."/>
            <person name="Emerson J.B."/>
            <person name="Shvartzbeyn A."/>
            <person name="Radune D."/>
            <person name="Vamathevan J."/>
            <person name="Riggs F."/>
            <person name="Grinberg V."/>
            <person name="Khouri H."/>
            <person name="Wackett L.P."/>
            <person name="Nelson K.E."/>
            <person name="Sadowsky M.J."/>
        </authorList>
    </citation>
    <scope>NUCLEOTIDE SEQUENCE [LARGE SCALE GENOMIC DNA]</scope>
    <source>
        <strain evidence="1 2">TC1</strain>
    </source>
</reference>
<accession>A1R191</accession>
<organism evidence="1 2">
    <name type="scientific">Paenarthrobacter aurescens (strain TC1)</name>
    <dbReference type="NCBI Taxonomy" id="290340"/>
    <lineage>
        <taxon>Bacteria</taxon>
        <taxon>Bacillati</taxon>
        <taxon>Actinomycetota</taxon>
        <taxon>Actinomycetes</taxon>
        <taxon>Micrococcales</taxon>
        <taxon>Micrococcaceae</taxon>
        <taxon>Paenarthrobacter</taxon>
    </lineage>
</organism>
<name>A1R191_PAEAT</name>
<dbReference type="RefSeq" id="WP_011772951.1">
    <property type="nucleotide sequence ID" value="NC_008711.1"/>
</dbReference>
<evidence type="ECO:0000313" key="1">
    <source>
        <dbReference type="EMBL" id="ABM09049.1"/>
    </source>
</evidence>
<evidence type="ECO:0000313" key="2">
    <source>
        <dbReference type="Proteomes" id="UP000000637"/>
    </source>
</evidence>
<gene>
    <name evidence="1" type="ordered locus">AAur_0181</name>
</gene>